<reference evidence="1" key="1">
    <citation type="submission" date="2016-05" db="EMBL/GenBank/DDBJ databases">
        <authorList>
            <person name="Lavstsen T."/>
            <person name="Jespersen J.S."/>
        </authorList>
    </citation>
    <scope>NUCLEOTIDE SEQUENCE</scope>
    <source>
        <tissue evidence="1">Brain</tissue>
    </source>
</reference>
<dbReference type="AlphaFoldDB" id="A0A1A8VCZ7"/>
<gene>
    <name evidence="1" type="primary">MPL</name>
</gene>
<feature type="non-terminal residue" evidence="1">
    <location>
        <position position="1"/>
    </location>
</feature>
<accession>A0A1A8VCZ7</accession>
<name>A0A1A8VCZ7_NOTFU</name>
<protein>
    <submittedName>
        <fullName evidence="1">Myeloproliferative leukemia virus oncogene</fullName>
    </submittedName>
</protein>
<sequence length="32" mass="3257">ALMSWPHPGCLGDMPSGTAMVCSNGHGRSVCP</sequence>
<reference evidence="1" key="2">
    <citation type="submission" date="2016-06" db="EMBL/GenBank/DDBJ databases">
        <title>The genome of a short-lived fish provides insights into sex chromosome evolution and the genetic control of aging.</title>
        <authorList>
            <person name="Reichwald K."/>
            <person name="Felder M."/>
            <person name="Petzold A."/>
            <person name="Koch P."/>
            <person name="Groth M."/>
            <person name="Platzer M."/>
        </authorList>
    </citation>
    <scope>NUCLEOTIDE SEQUENCE</scope>
    <source>
        <tissue evidence="1">Brain</tissue>
    </source>
</reference>
<dbReference type="EMBL" id="HAEJ01017843">
    <property type="protein sequence ID" value="SBS58300.1"/>
    <property type="molecule type" value="Transcribed_RNA"/>
</dbReference>
<organism evidence="1">
    <name type="scientific">Nothobranchius furzeri</name>
    <name type="common">Turquoise killifish</name>
    <dbReference type="NCBI Taxonomy" id="105023"/>
    <lineage>
        <taxon>Eukaryota</taxon>
        <taxon>Metazoa</taxon>
        <taxon>Chordata</taxon>
        <taxon>Craniata</taxon>
        <taxon>Vertebrata</taxon>
        <taxon>Euteleostomi</taxon>
        <taxon>Actinopterygii</taxon>
        <taxon>Neopterygii</taxon>
        <taxon>Teleostei</taxon>
        <taxon>Neoteleostei</taxon>
        <taxon>Acanthomorphata</taxon>
        <taxon>Ovalentaria</taxon>
        <taxon>Atherinomorphae</taxon>
        <taxon>Cyprinodontiformes</taxon>
        <taxon>Nothobranchiidae</taxon>
        <taxon>Nothobranchius</taxon>
    </lineage>
</organism>
<proteinExistence type="predicted"/>
<evidence type="ECO:0000313" key="1">
    <source>
        <dbReference type="EMBL" id="SBS58300.1"/>
    </source>
</evidence>